<dbReference type="EMBL" id="JACYFT010000002">
    <property type="protein sequence ID" value="MBD8050599.1"/>
    <property type="molecule type" value="Genomic_DNA"/>
</dbReference>
<proteinExistence type="predicted"/>
<sequence length="479" mass="52962">MDENPSKLRNKMVYFIVSVAPPMDQAQYQAKCLQQLQQSVAQLGGDPDSPVLTETAELIIRSMTGPWRSFHTPQHIFDVGRGGSAVEVLAALFHDMVYVQVDQGIHVNLSRYIAPYVREDEMALVIDPEPGSADELFEALMTLFGFSHGQKLSPFAGQNEFLSALVGVKALSSILPTSALVQIAACIEATIPFRAASPEGLTCSEQLHQRLLTVSQRLSLGLDAQECTRIVEKCVRVANRDIDNFGSENPADFLNNTWNLIPETNHGLLNASTYTVNGYRVALQKMEGFLSFLNPEVVFRRFGDEPSEDVHQQRLQLTRRNLEVARLYLRVKLLSIGVLEALSLRIGHNVSLTSLMGERPMPGELSVRIEDLLPTVDKPYQPQNDIEKHVMHLLESGRTEDTPHDTRHSPVGTFMARLKGFDECLRLVGIARTFFNDPTKAGELLDAAGPTIVDGIVQGIVTVMRSRTDAISAVADAPH</sequence>
<name>A0A927IJD9_9BURK</name>
<protein>
    <submittedName>
        <fullName evidence="1">Uncharacterized protein</fullName>
    </submittedName>
</protein>
<accession>A0A927IJD9</accession>
<organism evidence="1 2">
    <name type="scientific">Limnohabitans radicicola</name>
    <dbReference type="NCBI Taxonomy" id="2771427"/>
    <lineage>
        <taxon>Bacteria</taxon>
        <taxon>Pseudomonadati</taxon>
        <taxon>Pseudomonadota</taxon>
        <taxon>Betaproteobacteria</taxon>
        <taxon>Burkholderiales</taxon>
        <taxon>Comamonadaceae</taxon>
        <taxon>Limnohabitans</taxon>
    </lineage>
</organism>
<gene>
    <name evidence="1" type="ORF">IC609_08575</name>
</gene>
<dbReference type="AlphaFoldDB" id="A0A927IJD9"/>
<reference evidence="1" key="1">
    <citation type="submission" date="2020-09" db="EMBL/GenBank/DDBJ databases">
        <title>Genome seq and assembly of Limnohabitants sp.</title>
        <authorList>
            <person name="Chhetri G."/>
        </authorList>
    </citation>
    <scope>NUCLEOTIDE SEQUENCE</scope>
    <source>
        <strain evidence="1">JUR4</strain>
    </source>
</reference>
<keyword evidence="2" id="KW-1185">Reference proteome</keyword>
<dbReference type="RefSeq" id="WP_191819096.1">
    <property type="nucleotide sequence ID" value="NZ_JACYFT010000002.1"/>
</dbReference>
<dbReference type="Proteomes" id="UP000647424">
    <property type="component" value="Unassembled WGS sequence"/>
</dbReference>
<evidence type="ECO:0000313" key="2">
    <source>
        <dbReference type="Proteomes" id="UP000647424"/>
    </source>
</evidence>
<comment type="caution">
    <text evidence="1">The sequence shown here is derived from an EMBL/GenBank/DDBJ whole genome shotgun (WGS) entry which is preliminary data.</text>
</comment>
<evidence type="ECO:0000313" key="1">
    <source>
        <dbReference type="EMBL" id="MBD8050599.1"/>
    </source>
</evidence>